<dbReference type="HOGENOM" id="CLU_3015900_0_0_1"/>
<protein>
    <submittedName>
        <fullName evidence="1">Uncharacterized protein</fullName>
    </submittedName>
</protein>
<accession>A0A022W2D6</accession>
<gene>
    <name evidence="1" type="ORF">H103_04396</name>
</gene>
<dbReference type="AlphaFoldDB" id="A0A022W2D6"/>
<name>A0A022W2D6_TRIRU</name>
<evidence type="ECO:0000313" key="1">
    <source>
        <dbReference type="EMBL" id="EZF52522.1"/>
    </source>
</evidence>
<sequence length="56" mass="6525">MVNWYHILARHSRGNGDTVFQSNFLYFSFVSWPLVLLQCKVQPHSIIHDSDASFSQ</sequence>
<proteinExistence type="predicted"/>
<organism evidence="1">
    <name type="scientific">Trichophyton rubrum CBS 288.86</name>
    <dbReference type="NCBI Taxonomy" id="1215330"/>
    <lineage>
        <taxon>Eukaryota</taxon>
        <taxon>Fungi</taxon>
        <taxon>Dikarya</taxon>
        <taxon>Ascomycota</taxon>
        <taxon>Pezizomycotina</taxon>
        <taxon>Eurotiomycetes</taxon>
        <taxon>Eurotiomycetidae</taxon>
        <taxon>Onygenales</taxon>
        <taxon>Arthrodermataceae</taxon>
        <taxon>Trichophyton</taxon>
    </lineage>
</organism>
<reference evidence="1" key="1">
    <citation type="submission" date="2014-02" db="EMBL/GenBank/DDBJ databases">
        <title>The Genome Sequence of Trichophyton rubrum (morphotype fischeri) CBS 288.86.</title>
        <authorList>
            <consortium name="The Broad Institute Genomics Platform"/>
            <person name="Cuomo C.A."/>
            <person name="White T.C."/>
            <person name="Graser Y."/>
            <person name="Martinez-Rossi N."/>
            <person name="Heitman J."/>
            <person name="Young S.K."/>
            <person name="Zeng Q."/>
            <person name="Gargeya S."/>
            <person name="Abouelleil A."/>
            <person name="Alvarado L."/>
            <person name="Chapman S.B."/>
            <person name="Gainer-Dewar J."/>
            <person name="Goldberg J."/>
            <person name="Griggs A."/>
            <person name="Gujja S."/>
            <person name="Hansen M."/>
            <person name="Howarth C."/>
            <person name="Imamovic A."/>
            <person name="Larimer J."/>
            <person name="Martinez D."/>
            <person name="Murphy C."/>
            <person name="Pearson M.D."/>
            <person name="Persinoti G."/>
            <person name="Poon T."/>
            <person name="Priest M."/>
            <person name="Roberts A.D."/>
            <person name="Saif S."/>
            <person name="Shea T.D."/>
            <person name="Sykes S.N."/>
            <person name="Wortman J."/>
            <person name="Nusbaum C."/>
            <person name="Birren B."/>
        </authorList>
    </citation>
    <scope>NUCLEOTIDE SEQUENCE [LARGE SCALE GENOMIC DNA]</scope>
    <source>
        <strain evidence="1">CBS 288.86</strain>
    </source>
</reference>
<dbReference type="Proteomes" id="UP000023758">
    <property type="component" value="Unassembled WGS sequence"/>
</dbReference>
<dbReference type="EMBL" id="KK207847">
    <property type="protein sequence ID" value="EZF52522.1"/>
    <property type="molecule type" value="Genomic_DNA"/>
</dbReference>